<proteinExistence type="predicted"/>
<keyword evidence="2" id="KW-1185">Reference proteome</keyword>
<dbReference type="EMBL" id="FTOR01000010">
    <property type="protein sequence ID" value="SIT31735.1"/>
    <property type="molecule type" value="Genomic_DNA"/>
</dbReference>
<accession>A0A173MAP7</accession>
<dbReference type="KEGG" id="fln:FLA_0530"/>
<dbReference type="NCBIfam" id="TIGR04183">
    <property type="entry name" value="Por_Secre_tail"/>
    <property type="match status" value="1"/>
</dbReference>
<dbReference type="AlphaFoldDB" id="A0A173MAP7"/>
<protein>
    <submittedName>
        <fullName evidence="1">Por secretion system C-terminal sorting domain-containing protein</fullName>
    </submittedName>
</protein>
<dbReference type="Pfam" id="PF13715">
    <property type="entry name" value="CarbopepD_reg_2"/>
    <property type="match status" value="1"/>
</dbReference>
<name>A0A173MAP7_9BACT</name>
<organism evidence="1 2">
    <name type="scientific">Filimonas lacunae</name>
    <dbReference type="NCBI Taxonomy" id="477680"/>
    <lineage>
        <taxon>Bacteria</taxon>
        <taxon>Pseudomonadati</taxon>
        <taxon>Bacteroidota</taxon>
        <taxon>Chitinophagia</taxon>
        <taxon>Chitinophagales</taxon>
        <taxon>Chitinophagaceae</taxon>
        <taxon>Filimonas</taxon>
    </lineage>
</organism>
<dbReference type="OrthoDB" id="7432683at2"/>
<dbReference type="SUPFAM" id="SSF49464">
    <property type="entry name" value="Carboxypeptidase regulatory domain-like"/>
    <property type="match status" value="1"/>
</dbReference>
<dbReference type="RefSeq" id="WP_084206476.1">
    <property type="nucleotide sequence ID" value="NZ_AP017422.1"/>
</dbReference>
<evidence type="ECO:0000313" key="1">
    <source>
        <dbReference type="EMBL" id="SIT31735.1"/>
    </source>
</evidence>
<dbReference type="Gene3D" id="2.60.40.1120">
    <property type="entry name" value="Carboxypeptidase-like, regulatory domain"/>
    <property type="match status" value="1"/>
</dbReference>
<reference evidence="2" key="1">
    <citation type="submission" date="2017-01" db="EMBL/GenBank/DDBJ databases">
        <authorList>
            <person name="Varghese N."/>
            <person name="Submissions S."/>
        </authorList>
    </citation>
    <scope>NUCLEOTIDE SEQUENCE [LARGE SCALE GENOMIC DNA]</scope>
    <source>
        <strain evidence="2">DSM 21054</strain>
    </source>
</reference>
<dbReference type="Proteomes" id="UP000186917">
    <property type="component" value="Unassembled WGS sequence"/>
</dbReference>
<dbReference type="InterPro" id="IPR026444">
    <property type="entry name" value="Secre_tail"/>
</dbReference>
<evidence type="ECO:0000313" key="2">
    <source>
        <dbReference type="Proteomes" id="UP000186917"/>
    </source>
</evidence>
<sequence>MKPTIRLQIPTPCHENWNEMTPVEQGRFCNACNKAVVDFSIMTDQQILDHLAKAAGSTCGRVNNTQLLRDIQPMPIPPKTKWWMALAMPLLLFFNRSIAQSTIKAKAATDQQQAPEKRTLKMGKMAPRKVQLSGKVTDAQGAPIAYAVLSISTTQDGTTTNEQGEYSIQLATWADSVVLEVSSLGYFNNRQTIALDNRVTKDVVLEENVNTLKPVTVASYGKVVGRLVMGGVSVMKVDTLLMRTKDTIARLVKQPRFTVAPNPVQRHQQVNVYVKDLDNYSLQVINNSGVVMYTQTYKAAKGITQQITLPSNCIPGLYYVRMVDMQTQKQYTNKLIVL</sequence>
<dbReference type="InterPro" id="IPR008969">
    <property type="entry name" value="CarboxyPept-like_regulatory"/>
</dbReference>
<gene>
    <name evidence="1" type="ORF">SAMN05421788_110268</name>
</gene>
<dbReference type="STRING" id="477680.SAMN05421788_110268"/>